<dbReference type="PANTHER" id="PTHR48086:SF7">
    <property type="entry name" value="SODIUM-SOLUTE SYMPORTER-RELATED"/>
    <property type="match status" value="1"/>
</dbReference>
<accession>A0A0R1KBV1</accession>
<evidence type="ECO:0000256" key="7">
    <source>
        <dbReference type="RuleBase" id="RU362091"/>
    </source>
</evidence>
<dbReference type="InterPro" id="IPR050277">
    <property type="entry name" value="Sodium:Solute_Symporter"/>
</dbReference>
<feature type="transmembrane region" description="Helical" evidence="8">
    <location>
        <begin position="155"/>
        <end position="175"/>
    </location>
</feature>
<keyword evidence="3" id="KW-0813">Transport</keyword>
<evidence type="ECO:0000256" key="6">
    <source>
        <dbReference type="ARBA" id="ARBA00023136"/>
    </source>
</evidence>
<feature type="transmembrane region" description="Helical" evidence="8">
    <location>
        <begin position="217"/>
        <end position="242"/>
    </location>
</feature>
<dbReference type="InterPro" id="IPR001734">
    <property type="entry name" value="Na/solute_symporter"/>
</dbReference>
<keyword evidence="10" id="KW-1185">Reference proteome</keyword>
<evidence type="ECO:0000256" key="8">
    <source>
        <dbReference type="SAM" id="Phobius"/>
    </source>
</evidence>
<feature type="transmembrane region" description="Helical" evidence="8">
    <location>
        <begin position="408"/>
        <end position="426"/>
    </location>
</feature>
<feature type="transmembrane region" description="Helical" evidence="8">
    <location>
        <begin position="187"/>
        <end position="205"/>
    </location>
</feature>
<dbReference type="InterPro" id="IPR038377">
    <property type="entry name" value="Na/Glc_symporter_sf"/>
</dbReference>
<dbReference type="eggNOG" id="COG0591">
    <property type="taxonomic scope" value="Bacteria"/>
</dbReference>
<keyword evidence="4 8" id="KW-0812">Transmembrane</keyword>
<dbReference type="RefSeq" id="WP_034543336.1">
    <property type="nucleotide sequence ID" value="NZ_AZDZ01000019.1"/>
</dbReference>
<dbReference type="GO" id="GO:0005886">
    <property type="term" value="C:plasma membrane"/>
    <property type="evidence" value="ECO:0007669"/>
    <property type="project" value="TreeGrafter"/>
</dbReference>
<dbReference type="PANTHER" id="PTHR48086">
    <property type="entry name" value="SODIUM/PROLINE SYMPORTER-RELATED"/>
    <property type="match status" value="1"/>
</dbReference>
<feature type="transmembrane region" description="Helical" evidence="8">
    <location>
        <begin position="308"/>
        <end position="337"/>
    </location>
</feature>
<feature type="transmembrane region" description="Helical" evidence="8">
    <location>
        <begin position="122"/>
        <end position="143"/>
    </location>
</feature>
<name>A0A0R1KBV1_9LACO</name>
<evidence type="ECO:0000256" key="5">
    <source>
        <dbReference type="ARBA" id="ARBA00022989"/>
    </source>
</evidence>
<comment type="subcellular location">
    <subcellularLocation>
        <location evidence="1">Membrane</location>
        <topology evidence="1">Multi-pass membrane protein</topology>
    </subcellularLocation>
</comment>
<evidence type="ECO:0000256" key="2">
    <source>
        <dbReference type="ARBA" id="ARBA00006434"/>
    </source>
</evidence>
<feature type="transmembrane region" description="Helical" evidence="8">
    <location>
        <begin position="6"/>
        <end position="26"/>
    </location>
</feature>
<protein>
    <submittedName>
        <fullName evidence="9">Uncharacterized protein</fullName>
    </submittedName>
</protein>
<dbReference type="STRING" id="1423775.FD03_GL001306"/>
<dbReference type="Gene3D" id="1.20.1730.10">
    <property type="entry name" value="Sodium/glucose cotransporter"/>
    <property type="match status" value="1"/>
</dbReference>
<sequence length="461" mass="50090">MDLINQNSSLIILIVVAAYIIITAYLSYKWSGSSNSDFMQGSKGIPYFVVGVMIFSNYNGIMAVIGTPQKAFSSGIAAMWSLFAAAIAFFLYGCFFVKKLYNTGSFTISGAINKTYGRSTQLIVSMIMIYAMLMLNLNTYISGASVLHEILNTNLPVSMILIAIVSTIYFSIGGMKSISKTTMVHTFMKYLGVIIILIVALMMTHGLHPVAHKLPKFYFTSTGNIGVATIIGWILTSVGAVFSTQTIAQAISSTKSAKDAQKAAFWAAILVIPFGIALGLIGVTAKYLFPSINGLYALPIFLSHMNTFWASISSIGLLAGVFVGVSSCGLAIVALIVNDFYVPHWKPEPKKQLKVTRIISIIVGLLPLIFMFYTPNILALSFFAKALRVSIAIIAVIAFYLPTFDSTTSANIALITTTLLTTVWYILGDPLGIDDTYIAILTPLIIMLIGRLISKLFYRKA</sequence>
<organism evidence="9 10">
    <name type="scientific">Companilactobacillus nodensis DSM 19682 = JCM 14932 = NBRC 107160</name>
    <dbReference type="NCBI Taxonomy" id="1423775"/>
    <lineage>
        <taxon>Bacteria</taxon>
        <taxon>Bacillati</taxon>
        <taxon>Bacillota</taxon>
        <taxon>Bacilli</taxon>
        <taxon>Lactobacillales</taxon>
        <taxon>Lactobacillaceae</taxon>
        <taxon>Companilactobacillus</taxon>
    </lineage>
</organism>
<evidence type="ECO:0000256" key="4">
    <source>
        <dbReference type="ARBA" id="ARBA00022692"/>
    </source>
</evidence>
<feature type="transmembrane region" description="Helical" evidence="8">
    <location>
        <begin position="47"/>
        <end position="65"/>
    </location>
</feature>
<feature type="transmembrane region" description="Helical" evidence="8">
    <location>
        <begin position="358"/>
        <end position="376"/>
    </location>
</feature>
<comment type="similarity">
    <text evidence="2 7">Belongs to the sodium:solute symporter (SSF) (TC 2.A.21) family.</text>
</comment>
<dbReference type="AlphaFoldDB" id="A0A0R1KBV1"/>
<evidence type="ECO:0000256" key="1">
    <source>
        <dbReference type="ARBA" id="ARBA00004141"/>
    </source>
</evidence>
<dbReference type="EMBL" id="AZDZ01000019">
    <property type="protein sequence ID" value="KRK78947.1"/>
    <property type="molecule type" value="Genomic_DNA"/>
</dbReference>
<feature type="transmembrane region" description="Helical" evidence="8">
    <location>
        <begin position="263"/>
        <end position="288"/>
    </location>
</feature>
<evidence type="ECO:0000313" key="10">
    <source>
        <dbReference type="Proteomes" id="UP000051248"/>
    </source>
</evidence>
<dbReference type="PATRIC" id="fig|1423775.4.peg.1336"/>
<dbReference type="GO" id="GO:0022857">
    <property type="term" value="F:transmembrane transporter activity"/>
    <property type="evidence" value="ECO:0007669"/>
    <property type="project" value="InterPro"/>
</dbReference>
<evidence type="ECO:0000256" key="3">
    <source>
        <dbReference type="ARBA" id="ARBA00022448"/>
    </source>
</evidence>
<feature type="transmembrane region" description="Helical" evidence="8">
    <location>
        <begin position="438"/>
        <end position="458"/>
    </location>
</feature>
<evidence type="ECO:0000313" key="9">
    <source>
        <dbReference type="EMBL" id="KRK78947.1"/>
    </source>
</evidence>
<gene>
    <name evidence="9" type="ORF">FD03_GL001306</name>
</gene>
<feature type="transmembrane region" description="Helical" evidence="8">
    <location>
        <begin position="382"/>
        <end position="401"/>
    </location>
</feature>
<feature type="transmembrane region" description="Helical" evidence="8">
    <location>
        <begin position="77"/>
        <end position="101"/>
    </location>
</feature>
<dbReference type="Pfam" id="PF00474">
    <property type="entry name" value="SSF"/>
    <property type="match status" value="1"/>
</dbReference>
<proteinExistence type="inferred from homology"/>
<comment type="caution">
    <text evidence="9">The sequence shown here is derived from an EMBL/GenBank/DDBJ whole genome shotgun (WGS) entry which is preliminary data.</text>
</comment>
<keyword evidence="5 8" id="KW-1133">Transmembrane helix</keyword>
<dbReference type="Proteomes" id="UP000051248">
    <property type="component" value="Unassembled WGS sequence"/>
</dbReference>
<keyword evidence="6 8" id="KW-0472">Membrane</keyword>
<reference evidence="9 10" key="1">
    <citation type="journal article" date="2015" name="Genome Announc.">
        <title>Expanding the biotechnology potential of lactobacilli through comparative genomics of 213 strains and associated genera.</title>
        <authorList>
            <person name="Sun Z."/>
            <person name="Harris H.M."/>
            <person name="McCann A."/>
            <person name="Guo C."/>
            <person name="Argimon S."/>
            <person name="Zhang W."/>
            <person name="Yang X."/>
            <person name="Jeffery I.B."/>
            <person name="Cooney J.C."/>
            <person name="Kagawa T.F."/>
            <person name="Liu W."/>
            <person name="Song Y."/>
            <person name="Salvetti E."/>
            <person name="Wrobel A."/>
            <person name="Rasinkangas P."/>
            <person name="Parkhill J."/>
            <person name="Rea M.C."/>
            <person name="O'Sullivan O."/>
            <person name="Ritari J."/>
            <person name="Douillard F.P."/>
            <person name="Paul Ross R."/>
            <person name="Yang R."/>
            <person name="Briner A.E."/>
            <person name="Felis G.E."/>
            <person name="de Vos W.M."/>
            <person name="Barrangou R."/>
            <person name="Klaenhammer T.R."/>
            <person name="Caufield P.W."/>
            <person name="Cui Y."/>
            <person name="Zhang H."/>
            <person name="O'Toole P.W."/>
        </authorList>
    </citation>
    <scope>NUCLEOTIDE SEQUENCE [LARGE SCALE GENOMIC DNA]</scope>
    <source>
        <strain evidence="9 10">DSM 19682</strain>
    </source>
</reference>
<dbReference type="PROSITE" id="PS50283">
    <property type="entry name" value="NA_SOLUT_SYMP_3"/>
    <property type="match status" value="1"/>
</dbReference>
<dbReference type="CDD" id="cd10322">
    <property type="entry name" value="SLC5sbd"/>
    <property type="match status" value="1"/>
</dbReference>